<dbReference type="Proteomes" id="UP001345827">
    <property type="component" value="Unassembled WGS sequence"/>
</dbReference>
<gene>
    <name evidence="2" type="ORF">LTR25_010796</name>
</gene>
<organism evidence="2 3">
    <name type="scientific">Vermiconidia calcicola</name>
    <dbReference type="NCBI Taxonomy" id="1690605"/>
    <lineage>
        <taxon>Eukaryota</taxon>
        <taxon>Fungi</taxon>
        <taxon>Dikarya</taxon>
        <taxon>Ascomycota</taxon>
        <taxon>Pezizomycotina</taxon>
        <taxon>Dothideomycetes</taxon>
        <taxon>Dothideomycetidae</taxon>
        <taxon>Mycosphaerellales</taxon>
        <taxon>Extremaceae</taxon>
        <taxon>Vermiconidia</taxon>
    </lineage>
</organism>
<feature type="transmembrane region" description="Helical" evidence="1">
    <location>
        <begin position="12"/>
        <end position="33"/>
    </location>
</feature>
<comment type="caution">
    <text evidence="2">The sequence shown here is derived from an EMBL/GenBank/DDBJ whole genome shotgun (WGS) entry which is preliminary data.</text>
</comment>
<reference evidence="2 3" key="1">
    <citation type="submission" date="2023-06" db="EMBL/GenBank/DDBJ databases">
        <title>Black Yeasts Isolated from many extreme environments.</title>
        <authorList>
            <person name="Coleine C."/>
            <person name="Stajich J.E."/>
            <person name="Selbmann L."/>
        </authorList>
    </citation>
    <scope>NUCLEOTIDE SEQUENCE [LARGE SCALE GENOMIC DNA]</scope>
    <source>
        <strain evidence="2 3">CCFEE 5887</strain>
    </source>
</reference>
<name>A0AAV9PRB8_9PEZI</name>
<keyword evidence="3" id="KW-1185">Reference proteome</keyword>
<sequence length="101" mass="11933">MGRMVSSTTCTTFELVIAFANCIVWLVAAYALYARWQEKQYLAEVDAAQARWAAAIERRNLLMAARTRQQALEEQEYEKDEELRKMLWERERLPDDADDLW</sequence>
<protein>
    <submittedName>
        <fullName evidence="2">Uncharacterized protein</fullName>
    </submittedName>
</protein>
<keyword evidence="1" id="KW-0472">Membrane</keyword>
<evidence type="ECO:0000313" key="3">
    <source>
        <dbReference type="Proteomes" id="UP001345827"/>
    </source>
</evidence>
<proteinExistence type="predicted"/>
<evidence type="ECO:0000256" key="1">
    <source>
        <dbReference type="SAM" id="Phobius"/>
    </source>
</evidence>
<dbReference type="EMBL" id="JAXLQG010000031">
    <property type="protein sequence ID" value="KAK5527865.1"/>
    <property type="molecule type" value="Genomic_DNA"/>
</dbReference>
<dbReference type="AlphaFoldDB" id="A0AAV9PRB8"/>
<keyword evidence="1" id="KW-1133">Transmembrane helix</keyword>
<evidence type="ECO:0000313" key="2">
    <source>
        <dbReference type="EMBL" id="KAK5527865.1"/>
    </source>
</evidence>
<keyword evidence="1" id="KW-0812">Transmembrane</keyword>
<accession>A0AAV9PRB8</accession>